<dbReference type="GeneID" id="119733268"/>
<keyword evidence="2" id="KW-1185">Reference proteome</keyword>
<proteinExistence type="predicted"/>
<evidence type="ECO:0000313" key="1">
    <source>
        <dbReference type="EnsemblMetazoa" id="XP_038062781.1"/>
    </source>
</evidence>
<protein>
    <submittedName>
        <fullName evidence="1">Uncharacterized protein</fullName>
    </submittedName>
</protein>
<name>A0A914AGY4_PATMI</name>
<evidence type="ECO:0000313" key="2">
    <source>
        <dbReference type="Proteomes" id="UP000887568"/>
    </source>
</evidence>
<dbReference type="AlphaFoldDB" id="A0A914AGY4"/>
<accession>A0A914AGY4</accession>
<dbReference type="EnsemblMetazoa" id="XM_038206853.1">
    <property type="protein sequence ID" value="XP_038062781.1"/>
    <property type="gene ID" value="LOC119733268"/>
</dbReference>
<sequence>MLLLMPKCRESAPLYQDRMSKFSSLKIHQKPVTLAQEEEHMFQLSQLFLYRHTLKGCYQYHKKKSTCLSVVVPTCPLSKFVESLSSCRKRNTCVSGFPALTKKTLLLILECPETAPLCDDIKHQRNYIQGALGLFRMY</sequence>
<dbReference type="RefSeq" id="XP_038062781.1">
    <property type="nucleotide sequence ID" value="XM_038206853.1"/>
</dbReference>
<dbReference type="Proteomes" id="UP000887568">
    <property type="component" value="Unplaced"/>
</dbReference>
<organism evidence="1 2">
    <name type="scientific">Patiria miniata</name>
    <name type="common">Bat star</name>
    <name type="synonym">Asterina miniata</name>
    <dbReference type="NCBI Taxonomy" id="46514"/>
    <lineage>
        <taxon>Eukaryota</taxon>
        <taxon>Metazoa</taxon>
        <taxon>Echinodermata</taxon>
        <taxon>Eleutherozoa</taxon>
        <taxon>Asterozoa</taxon>
        <taxon>Asteroidea</taxon>
        <taxon>Valvatacea</taxon>
        <taxon>Valvatida</taxon>
        <taxon>Asterinidae</taxon>
        <taxon>Patiria</taxon>
    </lineage>
</organism>
<reference evidence="1" key="1">
    <citation type="submission" date="2022-11" db="UniProtKB">
        <authorList>
            <consortium name="EnsemblMetazoa"/>
        </authorList>
    </citation>
    <scope>IDENTIFICATION</scope>
</reference>